<accession>A0A1H0XJ33</accession>
<feature type="non-terminal residue" evidence="1">
    <location>
        <position position="34"/>
    </location>
</feature>
<dbReference type="AlphaFoldDB" id="A0A1H0XJ33"/>
<name>A0A1H0XJ33_9LACT</name>
<organism evidence="1 2">
    <name type="scientific">Carnobacterium viridans</name>
    <dbReference type="NCBI Taxonomy" id="174587"/>
    <lineage>
        <taxon>Bacteria</taxon>
        <taxon>Bacillati</taxon>
        <taxon>Bacillota</taxon>
        <taxon>Bacilli</taxon>
        <taxon>Lactobacillales</taxon>
        <taxon>Carnobacteriaceae</taxon>
        <taxon>Carnobacterium</taxon>
    </lineage>
</organism>
<reference evidence="2" key="1">
    <citation type="submission" date="2016-10" db="EMBL/GenBank/DDBJ databases">
        <authorList>
            <person name="Varghese N."/>
            <person name="Submissions S."/>
        </authorList>
    </citation>
    <scope>NUCLEOTIDE SEQUENCE [LARGE SCALE GENOMIC DNA]</scope>
    <source>
        <strain evidence="2">MPL-11</strain>
    </source>
</reference>
<evidence type="ECO:0000313" key="2">
    <source>
        <dbReference type="Proteomes" id="UP000199481"/>
    </source>
</evidence>
<dbReference type="EMBL" id="FNJW01000007">
    <property type="protein sequence ID" value="SDQ02809.1"/>
    <property type="molecule type" value="Genomic_DNA"/>
</dbReference>
<sequence>MALEDEIKSLEMKVIERKNELSKFSENIPDEIKN</sequence>
<gene>
    <name evidence="1" type="ORF">SAMN04487752_0317</name>
</gene>
<proteinExistence type="predicted"/>
<dbReference type="Proteomes" id="UP000199481">
    <property type="component" value="Unassembled WGS sequence"/>
</dbReference>
<evidence type="ECO:0000313" key="1">
    <source>
        <dbReference type="EMBL" id="SDQ02809.1"/>
    </source>
</evidence>
<keyword evidence="2" id="KW-1185">Reference proteome</keyword>
<protein>
    <submittedName>
        <fullName evidence="1">Uncharacterized protein</fullName>
    </submittedName>
</protein>